<dbReference type="PANTHER" id="PTHR23424">
    <property type="entry name" value="SERUM AMYLOID A"/>
    <property type="match status" value="1"/>
</dbReference>
<dbReference type="Proteomes" id="UP001159427">
    <property type="component" value="Unassembled WGS sequence"/>
</dbReference>
<feature type="region of interest" description="Disordered" evidence="4">
    <location>
        <begin position="97"/>
        <end position="122"/>
    </location>
</feature>
<gene>
    <name evidence="5" type="ORF">PEVE_00019147</name>
</gene>
<evidence type="ECO:0000256" key="2">
    <source>
        <dbReference type="ARBA" id="ARBA00023242"/>
    </source>
</evidence>
<accession>A0ABN8M1G3</accession>
<dbReference type="SUPFAM" id="SSF48371">
    <property type="entry name" value="ARM repeat"/>
    <property type="match status" value="1"/>
</dbReference>
<keyword evidence="2" id="KW-0539">Nucleus</keyword>
<comment type="similarity">
    <text evidence="3">Belongs to the SAAL1 family.</text>
</comment>
<feature type="compositionally biased region" description="Basic and acidic residues" evidence="4">
    <location>
        <begin position="473"/>
        <end position="495"/>
    </location>
</feature>
<feature type="non-terminal residue" evidence="5">
    <location>
        <position position="1"/>
    </location>
</feature>
<comment type="subcellular location">
    <subcellularLocation>
        <location evidence="1">Nucleus</location>
    </subcellularLocation>
</comment>
<reference evidence="5 6" key="1">
    <citation type="submission" date="2022-05" db="EMBL/GenBank/DDBJ databases">
        <authorList>
            <consortium name="Genoscope - CEA"/>
            <person name="William W."/>
        </authorList>
    </citation>
    <scope>NUCLEOTIDE SEQUENCE [LARGE SCALE GENOMIC DNA]</scope>
</reference>
<dbReference type="Gene3D" id="1.25.10.10">
    <property type="entry name" value="Leucine-rich Repeat Variant"/>
    <property type="match status" value="1"/>
</dbReference>
<dbReference type="InterPro" id="IPR016024">
    <property type="entry name" value="ARM-type_fold"/>
</dbReference>
<evidence type="ECO:0000256" key="1">
    <source>
        <dbReference type="ARBA" id="ARBA00004123"/>
    </source>
</evidence>
<dbReference type="PANTHER" id="PTHR23424:SF23">
    <property type="entry name" value="PROTEIN SAAL1"/>
    <property type="match status" value="1"/>
</dbReference>
<protein>
    <recommendedName>
        <fullName evidence="7">Protein saal1</fullName>
    </recommendedName>
</protein>
<feature type="compositionally biased region" description="Polar residues" evidence="4">
    <location>
        <begin position="436"/>
        <end position="456"/>
    </location>
</feature>
<comment type="caution">
    <text evidence="5">The sequence shown here is derived from an EMBL/GenBank/DDBJ whole genome shotgun (WGS) entry which is preliminary data.</text>
</comment>
<dbReference type="InterPro" id="IPR052464">
    <property type="entry name" value="Synovial_Prolif_Regulator"/>
</dbReference>
<dbReference type="EMBL" id="CALNXI010000259">
    <property type="protein sequence ID" value="CAH3023406.1"/>
    <property type="molecule type" value="Genomic_DNA"/>
</dbReference>
<feature type="non-terminal residue" evidence="5">
    <location>
        <position position="615"/>
    </location>
</feature>
<feature type="region of interest" description="Disordered" evidence="4">
    <location>
        <begin position="421"/>
        <end position="495"/>
    </location>
</feature>
<feature type="compositionally biased region" description="Basic and acidic residues" evidence="4">
    <location>
        <begin position="421"/>
        <end position="433"/>
    </location>
</feature>
<organism evidence="5 6">
    <name type="scientific">Porites evermanni</name>
    <dbReference type="NCBI Taxonomy" id="104178"/>
    <lineage>
        <taxon>Eukaryota</taxon>
        <taxon>Metazoa</taxon>
        <taxon>Cnidaria</taxon>
        <taxon>Anthozoa</taxon>
        <taxon>Hexacorallia</taxon>
        <taxon>Scleractinia</taxon>
        <taxon>Fungiina</taxon>
        <taxon>Poritidae</taxon>
        <taxon>Porites</taxon>
    </lineage>
</organism>
<evidence type="ECO:0000313" key="5">
    <source>
        <dbReference type="EMBL" id="CAH3023406.1"/>
    </source>
</evidence>
<evidence type="ECO:0000256" key="3">
    <source>
        <dbReference type="ARBA" id="ARBA00038401"/>
    </source>
</evidence>
<evidence type="ECO:0000313" key="6">
    <source>
        <dbReference type="Proteomes" id="UP001159427"/>
    </source>
</evidence>
<keyword evidence="6" id="KW-1185">Reference proteome</keyword>
<name>A0ABN8M1G3_9CNID</name>
<proteinExistence type="inferred from homology"/>
<evidence type="ECO:0008006" key="7">
    <source>
        <dbReference type="Google" id="ProtNLM"/>
    </source>
</evidence>
<evidence type="ECO:0000256" key="4">
    <source>
        <dbReference type="SAM" id="MobiDB-lite"/>
    </source>
</evidence>
<dbReference type="InterPro" id="IPR011989">
    <property type="entry name" value="ARM-like"/>
</dbReference>
<sequence>IPLSVTPSAIFSFSLRPVIGTGPNFLDEQSMDSDKFRTVPRKGLREMDDRNPSPPRLSAEEIELIQCDNIGDTVFSKKWVLATLMKLIQSVQTNAEGSQDDFANDEQQREQQQSAREVENFHSHELDDDFERELCELWDMSMNADVATFLEEMETTEVLLDAVLRSQSARVTEICVGILANMACSHEVCTKMMRNNELVNLVAALLDEPDAPVLVEVTRLIHVCLSNNEVLLKWMDVLETETVFKNLMYILENSLNVDLLTNCSQVVDKVLDSSDEMLRTWADLPLVTAVCEAMKQMHMRSEQLHIVETLLHILQMISTVEQGVQGLVSCVSVVPLLCHFVAECGHDEGGIIVGREVSLMESFSVLNVILVADPISVLKAMEKEPRIMKVLLGLLGYSCKIHRKRSKSSLNRFSFSENEENRLERSLSREEKPVGNQKTDSETNTASDQPSGNSSAIKREKNANEGNDVHVSSCDHTENPKEEQADEVEGSRRESIEVAACSSRDELFNMETATDHEEGHEGDIPDVHHQYFTVGTGFLKDVISESAKAPKCVSSMIAPHETLLQKIVHYASRIKVYNTLVSDLVESTLSISELSSLHKKLSERLYTHKVRSGFG</sequence>